<protein>
    <recommendedName>
        <fullName evidence="1">D-inositol 3-phosphate glycosyltransferase</fullName>
    </recommendedName>
</protein>
<keyword evidence="6" id="KW-1185">Reference proteome</keyword>
<dbReference type="Gene3D" id="3.40.50.2000">
    <property type="entry name" value="Glycogen Phosphorylase B"/>
    <property type="match status" value="2"/>
</dbReference>
<dbReference type="OrthoDB" id="3268555at2"/>
<reference evidence="6" key="1">
    <citation type="submission" date="2016-10" db="EMBL/GenBank/DDBJ databases">
        <authorList>
            <person name="Varghese N."/>
            <person name="Submissions S."/>
        </authorList>
    </citation>
    <scope>NUCLEOTIDE SEQUENCE [LARGE SCALE GENOMIC DNA]</scope>
    <source>
        <strain evidence="6">DSM 19083</strain>
    </source>
</reference>
<gene>
    <name evidence="5" type="ORF">SAMN04488035_1019</name>
</gene>
<evidence type="ECO:0000256" key="3">
    <source>
        <dbReference type="ARBA" id="ARBA00022679"/>
    </source>
</evidence>
<dbReference type="CDD" id="cd03801">
    <property type="entry name" value="GT4_PimA-like"/>
    <property type="match status" value="1"/>
</dbReference>
<dbReference type="InterPro" id="IPR028098">
    <property type="entry name" value="Glyco_trans_4-like_N"/>
</dbReference>
<evidence type="ECO:0000256" key="2">
    <source>
        <dbReference type="ARBA" id="ARBA00022676"/>
    </source>
</evidence>
<evidence type="ECO:0000256" key="1">
    <source>
        <dbReference type="ARBA" id="ARBA00021292"/>
    </source>
</evidence>
<proteinExistence type="predicted"/>
<dbReference type="Proteomes" id="UP000198520">
    <property type="component" value="Unassembled WGS sequence"/>
</dbReference>
<dbReference type="PANTHER" id="PTHR45947">
    <property type="entry name" value="SULFOQUINOVOSYL TRANSFERASE SQD2"/>
    <property type="match status" value="1"/>
</dbReference>
<dbReference type="GO" id="GO:1901137">
    <property type="term" value="P:carbohydrate derivative biosynthetic process"/>
    <property type="evidence" value="ECO:0007669"/>
    <property type="project" value="UniProtKB-ARBA"/>
</dbReference>
<dbReference type="InterPro" id="IPR050194">
    <property type="entry name" value="Glycosyltransferase_grp1"/>
</dbReference>
<dbReference type="STRING" id="285351.SAMN04488035_1019"/>
<dbReference type="Pfam" id="PF13692">
    <property type="entry name" value="Glyco_trans_1_4"/>
    <property type="match status" value="1"/>
</dbReference>
<accession>A0A1I2F0P5</accession>
<dbReference type="Pfam" id="PF13439">
    <property type="entry name" value="Glyco_transf_4"/>
    <property type="match status" value="1"/>
</dbReference>
<feature type="domain" description="Glycosyltransferase subfamily 4-like N-terminal" evidence="4">
    <location>
        <begin position="12"/>
        <end position="149"/>
    </location>
</feature>
<dbReference type="PANTHER" id="PTHR45947:SF3">
    <property type="entry name" value="SULFOQUINOVOSYL TRANSFERASE SQD2"/>
    <property type="match status" value="1"/>
</dbReference>
<dbReference type="AlphaFoldDB" id="A0A1I2F0P5"/>
<keyword evidence="3 5" id="KW-0808">Transferase</keyword>
<evidence type="ECO:0000259" key="4">
    <source>
        <dbReference type="Pfam" id="PF13439"/>
    </source>
</evidence>
<dbReference type="SUPFAM" id="SSF53756">
    <property type="entry name" value="UDP-Glycosyltransferase/glycogen phosphorylase"/>
    <property type="match status" value="1"/>
</dbReference>
<evidence type="ECO:0000313" key="5">
    <source>
        <dbReference type="EMBL" id="SFE98081.1"/>
    </source>
</evidence>
<evidence type="ECO:0000313" key="6">
    <source>
        <dbReference type="Proteomes" id="UP000198520"/>
    </source>
</evidence>
<dbReference type="RefSeq" id="WP_093377259.1">
    <property type="nucleotide sequence ID" value="NZ_BNAN01000002.1"/>
</dbReference>
<organism evidence="5 6">
    <name type="scientific">Flavimobilis marinus</name>
    <dbReference type="NCBI Taxonomy" id="285351"/>
    <lineage>
        <taxon>Bacteria</taxon>
        <taxon>Bacillati</taxon>
        <taxon>Actinomycetota</taxon>
        <taxon>Actinomycetes</taxon>
        <taxon>Micrococcales</taxon>
        <taxon>Jonesiaceae</taxon>
        <taxon>Flavimobilis</taxon>
    </lineage>
</organism>
<name>A0A1I2F0P5_9MICO</name>
<keyword evidence="2" id="KW-0328">Glycosyltransferase</keyword>
<dbReference type="GO" id="GO:0016758">
    <property type="term" value="F:hexosyltransferase activity"/>
    <property type="evidence" value="ECO:0007669"/>
    <property type="project" value="TreeGrafter"/>
</dbReference>
<sequence>MNVLQVLGSSAGGVVRHVAEVSSDLAGAGMHVVVAGPDDLSPRFVGRTFVSLPITDRPHPRDASTVLALRRLAARSDVVHAHGLRAGGLAVLATRGMRGRPRVVVTLHNLPVGGRSVRLVSGVLERVVARADVVLGVSGDLVDRARARGAAQVARALVPAPVTGAQSSVSVRADLGVPSSAPLIVTVARLAPQKGLDTLAAAARLVRGAAPDAVWLVAGGGPLRGELERTTAGTGVRVLGPRDDVPALLGAADVVVSTAVWEGQPIALQEALRAGAAVVATDAGGTREVTGGAAVLVPVGDPDAVAAAIVRVLTDDAERADLRRRAHDRAAALPTRADVVAQLRATYTDPRRT</sequence>
<dbReference type="EMBL" id="FONZ01000002">
    <property type="protein sequence ID" value="SFE98081.1"/>
    <property type="molecule type" value="Genomic_DNA"/>
</dbReference>